<comment type="caution">
    <text evidence="1">The sequence shown here is derived from an EMBL/GenBank/DDBJ whole genome shotgun (WGS) entry which is preliminary data.</text>
</comment>
<accession>A0A9P7QBK8</accession>
<protein>
    <submittedName>
        <fullName evidence="1">Uncharacterized protein</fullName>
    </submittedName>
</protein>
<evidence type="ECO:0000313" key="1">
    <source>
        <dbReference type="EMBL" id="KAG6287925.1"/>
    </source>
</evidence>
<dbReference type="EMBL" id="SRRH01000509">
    <property type="protein sequence ID" value="KAG6287925.1"/>
    <property type="molecule type" value="Genomic_DNA"/>
</dbReference>
<dbReference type="AlphaFoldDB" id="A0A9P7QBK8"/>
<name>A0A9P7QBK8_9HYPO</name>
<gene>
    <name evidence="1" type="ORF">E4U09_005882</name>
</gene>
<keyword evidence="2" id="KW-1185">Reference proteome</keyword>
<dbReference type="Proteomes" id="UP000707071">
    <property type="component" value="Unassembled WGS sequence"/>
</dbReference>
<proteinExistence type="predicted"/>
<reference evidence="1 2" key="1">
    <citation type="journal article" date="2020" name="bioRxiv">
        <title>Whole genome comparisons of ergot fungi reveals the divergence and evolution of species within the genus Claviceps are the result of varying mechanisms driving genome evolution and host range expansion.</title>
        <authorList>
            <person name="Wyka S.A."/>
            <person name="Mondo S.J."/>
            <person name="Liu M."/>
            <person name="Dettman J."/>
            <person name="Nalam V."/>
            <person name="Broders K.D."/>
        </authorList>
    </citation>
    <scope>NUCLEOTIDE SEQUENCE [LARGE SCALE GENOMIC DNA]</scope>
    <source>
        <strain evidence="1 2">Clav52</strain>
    </source>
</reference>
<sequence>LRRIYEVLTVDEPMHVEVRGLEHVAGLQDAQVARQPSRVVVVTVAIVTCAVPVSASGGPCARW</sequence>
<feature type="non-terminal residue" evidence="1">
    <location>
        <position position="1"/>
    </location>
</feature>
<organism evidence="1 2">
    <name type="scientific">Claviceps aff. purpurea</name>
    <dbReference type="NCBI Taxonomy" id="1967640"/>
    <lineage>
        <taxon>Eukaryota</taxon>
        <taxon>Fungi</taxon>
        <taxon>Dikarya</taxon>
        <taxon>Ascomycota</taxon>
        <taxon>Pezizomycotina</taxon>
        <taxon>Sordariomycetes</taxon>
        <taxon>Hypocreomycetidae</taxon>
        <taxon>Hypocreales</taxon>
        <taxon>Clavicipitaceae</taxon>
        <taxon>Claviceps</taxon>
    </lineage>
</organism>
<evidence type="ECO:0000313" key="2">
    <source>
        <dbReference type="Proteomes" id="UP000707071"/>
    </source>
</evidence>